<dbReference type="SUPFAM" id="SSF53822">
    <property type="entry name" value="Periplasmic binding protein-like I"/>
    <property type="match status" value="1"/>
</dbReference>
<reference evidence="5 6" key="1">
    <citation type="submission" date="2018-09" db="EMBL/GenBank/DDBJ databases">
        <authorList>
            <person name="Li J."/>
        </authorList>
    </citation>
    <scope>NUCLEOTIDE SEQUENCE [LARGE SCALE GENOMIC DNA]</scope>
    <source>
        <strain evidence="5 6">2129</strain>
    </source>
</reference>
<feature type="domain" description="HTH lacI-type" evidence="4">
    <location>
        <begin position="10"/>
        <end position="66"/>
    </location>
</feature>
<dbReference type="InterPro" id="IPR000843">
    <property type="entry name" value="HTH_LacI"/>
</dbReference>
<evidence type="ECO:0000256" key="1">
    <source>
        <dbReference type="ARBA" id="ARBA00023015"/>
    </source>
</evidence>
<protein>
    <submittedName>
        <fullName evidence="5">LacI family transcriptional regulator</fullName>
    </submittedName>
</protein>
<keyword evidence="6" id="KW-1185">Reference proteome</keyword>
<proteinExistence type="predicted"/>
<dbReference type="CDD" id="cd01392">
    <property type="entry name" value="HTH_LacI"/>
    <property type="match status" value="1"/>
</dbReference>
<dbReference type="Pfam" id="PF00356">
    <property type="entry name" value="LacI"/>
    <property type="match status" value="1"/>
</dbReference>
<keyword evidence="2" id="KW-0238">DNA-binding</keyword>
<dbReference type="InterPro" id="IPR046335">
    <property type="entry name" value="LacI/GalR-like_sensor"/>
</dbReference>
<dbReference type="Proteomes" id="UP000273001">
    <property type="component" value="Chromosome"/>
</dbReference>
<evidence type="ECO:0000259" key="4">
    <source>
        <dbReference type="PROSITE" id="PS50932"/>
    </source>
</evidence>
<dbReference type="InterPro" id="IPR028082">
    <property type="entry name" value="Peripla_BP_I"/>
</dbReference>
<dbReference type="SUPFAM" id="SSF47413">
    <property type="entry name" value="lambda repressor-like DNA-binding domains"/>
    <property type="match status" value="1"/>
</dbReference>
<evidence type="ECO:0000256" key="3">
    <source>
        <dbReference type="ARBA" id="ARBA00023163"/>
    </source>
</evidence>
<gene>
    <name evidence="5" type="ORF">D5R93_12510</name>
</gene>
<evidence type="ECO:0000313" key="5">
    <source>
        <dbReference type="EMBL" id="AYD90617.1"/>
    </source>
</evidence>
<evidence type="ECO:0000313" key="6">
    <source>
        <dbReference type="Proteomes" id="UP000273001"/>
    </source>
</evidence>
<dbReference type="Pfam" id="PF13377">
    <property type="entry name" value="Peripla_BP_3"/>
    <property type="match status" value="1"/>
</dbReference>
<dbReference type="PANTHER" id="PTHR30146">
    <property type="entry name" value="LACI-RELATED TRANSCRIPTIONAL REPRESSOR"/>
    <property type="match status" value="1"/>
</dbReference>
<dbReference type="SMART" id="SM00354">
    <property type="entry name" value="HTH_LACI"/>
    <property type="match status" value="1"/>
</dbReference>
<keyword evidence="3" id="KW-0804">Transcription</keyword>
<dbReference type="Gene3D" id="1.10.260.40">
    <property type="entry name" value="lambda repressor-like DNA-binding domains"/>
    <property type="match status" value="1"/>
</dbReference>
<name>A0ABN5PTJ8_9ACTO</name>
<dbReference type="EMBL" id="CP032514">
    <property type="protein sequence ID" value="AYD90617.1"/>
    <property type="molecule type" value="Genomic_DNA"/>
</dbReference>
<dbReference type="InterPro" id="IPR010982">
    <property type="entry name" value="Lambda_DNA-bd_dom_sf"/>
</dbReference>
<dbReference type="PANTHER" id="PTHR30146:SF109">
    <property type="entry name" value="HTH-TYPE TRANSCRIPTIONAL REGULATOR GALS"/>
    <property type="match status" value="1"/>
</dbReference>
<sequence length="351" mass="36480">MTGTQDRPRVRAADVAAAAGVSATAVSFVLNGRDVGNIAPATRQRVLQAAEELGYRPNYVARSLRRSTTSSIGLVTDAFASSPFGGRLLAAATETAEAADHVLLMMDLGHRTDQVAEAVAALESRQVDAIIYAAMGFTQLDEVPASRVPLVLANCVAREPGHPSVSPDDAGGATAALRHLADLGHRRVAMLCGHYTPGAQETKVGNVSGPIRWQAFSAAAEEAGIQAHHVGRGWSISDGHAAATQALDAPASRRPTAFFAVCDRVATGALLAATRLGATVPEDLSLVGFDDQEALAEDLVPPLTTVALPHARMGEAAVELAVAVARGKQPAQPHQVLPCPLIMRGSTGRPR</sequence>
<keyword evidence="1" id="KW-0805">Transcription regulation</keyword>
<dbReference type="CDD" id="cd06288">
    <property type="entry name" value="PBP1_sucrose_transcription_regulator"/>
    <property type="match status" value="1"/>
</dbReference>
<evidence type="ECO:0000256" key="2">
    <source>
        <dbReference type="ARBA" id="ARBA00023125"/>
    </source>
</evidence>
<organism evidence="5 6">
    <name type="scientific">Actinomyces lilanjuaniae</name>
    <dbReference type="NCBI Taxonomy" id="2321394"/>
    <lineage>
        <taxon>Bacteria</taxon>
        <taxon>Bacillati</taxon>
        <taxon>Actinomycetota</taxon>
        <taxon>Actinomycetes</taxon>
        <taxon>Actinomycetales</taxon>
        <taxon>Actinomycetaceae</taxon>
        <taxon>Actinomyces</taxon>
    </lineage>
</organism>
<dbReference type="Gene3D" id="3.40.50.2300">
    <property type="match status" value="2"/>
</dbReference>
<accession>A0ABN5PTJ8</accession>
<dbReference type="PROSITE" id="PS50932">
    <property type="entry name" value="HTH_LACI_2"/>
    <property type="match status" value="1"/>
</dbReference>